<name>A0A814SY86_9BILA</name>
<protein>
    <submittedName>
        <fullName evidence="1">Uncharacterized protein</fullName>
    </submittedName>
</protein>
<keyword evidence="2" id="KW-1185">Reference proteome</keyword>
<evidence type="ECO:0000313" key="2">
    <source>
        <dbReference type="Proteomes" id="UP000663879"/>
    </source>
</evidence>
<organism evidence="1 2">
    <name type="scientific">Brachionus calyciflorus</name>
    <dbReference type="NCBI Taxonomy" id="104777"/>
    <lineage>
        <taxon>Eukaryota</taxon>
        <taxon>Metazoa</taxon>
        <taxon>Spiralia</taxon>
        <taxon>Gnathifera</taxon>
        <taxon>Rotifera</taxon>
        <taxon>Eurotatoria</taxon>
        <taxon>Monogononta</taxon>
        <taxon>Pseudotrocha</taxon>
        <taxon>Ploima</taxon>
        <taxon>Brachionidae</taxon>
        <taxon>Brachionus</taxon>
    </lineage>
</organism>
<accession>A0A814SY86</accession>
<sequence length="54" mass="5916">DSPETNCGKICKHCGLTGHVQKRSIHCLKNPNKDEIKAVLADSSDVIPESRDNI</sequence>
<gene>
    <name evidence="1" type="ORF">OXX778_LOCUS23399</name>
</gene>
<evidence type="ECO:0000313" key="1">
    <source>
        <dbReference type="EMBL" id="CAF1154108.1"/>
    </source>
</evidence>
<comment type="caution">
    <text evidence="1">The sequence shown here is derived from an EMBL/GenBank/DDBJ whole genome shotgun (WGS) entry which is preliminary data.</text>
</comment>
<dbReference type="AlphaFoldDB" id="A0A814SY86"/>
<dbReference type="Proteomes" id="UP000663879">
    <property type="component" value="Unassembled WGS sequence"/>
</dbReference>
<feature type="non-terminal residue" evidence="1">
    <location>
        <position position="1"/>
    </location>
</feature>
<dbReference type="EMBL" id="CAJNOC010012534">
    <property type="protein sequence ID" value="CAF1154108.1"/>
    <property type="molecule type" value="Genomic_DNA"/>
</dbReference>
<reference evidence="1" key="1">
    <citation type="submission" date="2021-02" db="EMBL/GenBank/DDBJ databases">
        <authorList>
            <person name="Nowell W R."/>
        </authorList>
    </citation>
    <scope>NUCLEOTIDE SEQUENCE</scope>
    <source>
        <strain evidence="1">Ploen Becks lab</strain>
    </source>
</reference>
<dbReference type="OrthoDB" id="2286115at2759"/>
<proteinExistence type="predicted"/>